<keyword evidence="1" id="KW-1133">Transmembrane helix</keyword>
<keyword evidence="3" id="KW-1185">Reference proteome</keyword>
<feature type="transmembrane region" description="Helical" evidence="1">
    <location>
        <begin position="246"/>
        <end position="268"/>
    </location>
</feature>
<accession>A0AA36G460</accession>
<feature type="transmembrane region" description="Helical" evidence="1">
    <location>
        <begin position="51"/>
        <end position="69"/>
    </location>
</feature>
<feature type="transmembrane region" description="Helical" evidence="1">
    <location>
        <begin position="159"/>
        <end position="179"/>
    </location>
</feature>
<comment type="caution">
    <text evidence="2">The sequence shown here is derived from an EMBL/GenBank/DDBJ whole genome shotgun (WGS) entry which is preliminary data.</text>
</comment>
<name>A0AA36G460_9BILA</name>
<gene>
    <name evidence="2" type="ORF">MSPICULIGERA_LOCUS10698</name>
</gene>
<keyword evidence="1" id="KW-0812">Transmembrane</keyword>
<proteinExistence type="predicted"/>
<evidence type="ECO:0000313" key="2">
    <source>
        <dbReference type="EMBL" id="CAJ0572309.1"/>
    </source>
</evidence>
<feature type="transmembrane region" description="Helical" evidence="1">
    <location>
        <begin position="89"/>
        <end position="110"/>
    </location>
</feature>
<dbReference type="Proteomes" id="UP001177023">
    <property type="component" value="Unassembled WGS sequence"/>
</dbReference>
<evidence type="ECO:0000313" key="3">
    <source>
        <dbReference type="Proteomes" id="UP001177023"/>
    </source>
</evidence>
<organism evidence="2 3">
    <name type="scientific">Mesorhabditis spiculigera</name>
    <dbReference type="NCBI Taxonomy" id="96644"/>
    <lineage>
        <taxon>Eukaryota</taxon>
        <taxon>Metazoa</taxon>
        <taxon>Ecdysozoa</taxon>
        <taxon>Nematoda</taxon>
        <taxon>Chromadorea</taxon>
        <taxon>Rhabditida</taxon>
        <taxon>Rhabditina</taxon>
        <taxon>Rhabditomorpha</taxon>
        <taxon>Rhabditoidea</taxon>
        <taxon>Rhabditidae</taxon>
        <taxon>Mesorhabditinae</taxon>
        <taxon>Mesorhabditis</taxon>
    </lineage>
</organism>
<reference evidence="2" key="1">
    <citation type="submission" date="2023-06" db="EMBL/GenBank/DDBJ databases">
        <authorList>
            <person name="Delattre M."/>
        </authorList>
    </citation>
    <scope>NUCLEOTIDE SEQUENCE</scope>
    <source>
        <strain evidence="2">AF72</strain>
    </source>
</reference>
<dbReference type="EMBL" id="CATQJA010002596">
    <property type="protein sequence ID" value="CAJ0572309.1"/>
    <property type="molecule type" value="Genomic_DNA"/>
</dbReference>
<sequence>MARNDVLVSPYYRPDLVQIATIIEMLSLMCLLIAVSFYLRIATRREFCHRNLLVLLLGHPCVHVSIMLLRALRHLLFFLGYLGPISLKIINYVSDTCVSTSFVIVLGYSIERVVAMYYVHTYETMWTKRPTLGIGLFLWSICYSAFLIGLWHMDILKNAMAYGTQMVMFALTTLFFIYLRVRSGRIYRAVAEKKDSTVEERYLSARNLKAAMLLMRLAPFKCVTNYFSFGIYFWCFEMNSPYYFPLYSAIYYTISQLQLYAQMLLTIYGHEVLKEEFMLYQKQFESAWGPVPESGPKGVKQKYWLSNNRVNV</sequence>
<feature type="transmembrane region" description="Helical" evidence="1">
    <location>
        <begin position="131"/>
        <end position="153"/>
    </location>
</feature>
<keyword evidence="1" id="KW-0472">Membrane</keyword>
<feature type="transmembrane region" description="Helical" evidence="1">
    <location>
        <begin position="213"/>
        <end position="234"/>
    </location>
</feature>
<feature type="transmembrane region" description="Helical" evidence="1">
    <location>
        <begin position="16"/>
        <end position="39"/>
    </location>
</feature>
<protein>
    <submittedName>
        <fullName evidence="2">Uncharacterized protein</fullName>
    </submittedName>
</protein>
<dbReference type="AlphaFoldDB" id="A0AA36G460"/>
<evidence type="ECO:0000256" key="1">
    <source>
        <dbReference type="SAM" id="Phobius"/>
    </source>
</evidence>
<feature type="non-terminal residue" evidence="2">
    <location>
        <position position="1"/>
    </location>
</feature>